<dbReference type="InterPro" id="IPR045274">
    <property type="entry name" value="WAK-like"/>
</dbReference>
<dbReference type="GO" id="GO:0007166">
    <property type="term" value="P:cell surface receptor signaling pathway"/>
    <property type="evidence" value="ECO:0007669"/>
    <property type="project" value="InterPro"/>
</dbReference>
<evidence type="ECO:0000256" key="3">
    <source>
        <dbReference type="PROSITE-ProRule" id="PRU10141"/>
    </source>
</evidence>
<feature type="binding site" evidence="3">
    <location>
        <position position="144"/>
    </location>
    <ligand>
        <name>ATP</name>
        <dbReference type="ChEBI" id="CHEBI:30616"/>
    </ligand>
</feature>
<dbReference type="PANTHER" id="PTHR27005">
    <property type="entry name" value="WALL-ASSOCIATED RECEPTOR KINASE-LIKE 21"/>
    <property type="match status" value="1"/>
</dbReference>
<evidence type="ECO:0000313" key="6">
    <source>
        <dbReference type="EnsemblPlants" id="LPERR11G19650.1"/>
    </source>
</evidence>
<dbReference type="Pfam" id="PF00069">
    <property type="entry name" value="Pkinase"/>
    <property type="match status" value="1"/>
</dbReference>
<evidence type="ECO:0000256" key="1">
    <source>
        <dbReference type="ARBA" id="ARBA00022741"/>
    </source>
</evidence>
<name>A0A0D9XVH4_9ORYZ</name>
<dbReference type="GO" id="GO:0005524">
    <property type="term" value="F:ATP binding"/>
    <property type="evidence" value="ECO:0007669"/>
    <property type="project" value="UniProtKB-UniRule"/>
</dbReference>
<evidence type="ECO:0000259" key="5">
    <source>
        <dbReference type="PROSITE" id="PS50011"/>
    </source>
</evidence>
<keyword evidence="2 3" id="KW-0067">ATP-binding</keyword>
<reference evidence="7" key="2">
    <citation type="submission" date="2013-12" db="EMBL/GenBank/DDBJ databases">
        <authorList>
            <person name="Yu Y."/>
            <person name="Lee S."/>
            <person name="de Baynast K."/>
            <person name="Wissotski M."/>
            <person name="Liu L."/>
            <person name="Talag J."/>
            <person name="Goicoechea J."/>
            <person name="Angelova A."/>
            <person name="Jetty R."/>
            <person name="Kudrna D."/>
            <person name="Golser W."/>
            <person name="Rivera L."/>
            <person name="Zhang J."/>
            <person name="Wing R."/>
        </authorList>
    </citation>
    <scope>NUCLEOTIDE SEQUENCE</scope>
</reference>
<proteinExistence type="predicted"/>
<dbReference type="EnsemblPlants" id="LPERR11G19650.1">
    <property type="protein sequence ID" value="LPERR11G19650.1"/>
    <property type="gene ID" value="LPERR11G19650"/>
</dbReference>
<accession>A0A0D9XVH4</accession>
<evidence type="ECO:0000313" key="7">
    <source>
        <dbReference type="Proteomes" id="UP000032180"/>
    </source>
</evidence>
<feature type="domain" description="Protein kinase" evidence="5">
    <location>
        <begin position="112"/>
        <end position="280"/>
    </location>
</feature>
<keyword evidence="4" id="KW-0472">Membrane</keyword>
<dbReference type="InterPro" id="IPR000719">
    <property type="entry name" value="Prot_kinase_dom"/>
</dbReference>
<reference evidence="6" key="3">
    <citation type="submission" date="2015-04" db="UniProtKB">
        <authorList>
            <consortium name="EnsemblPlants"/>
        </authorList>
    </citation>
    <scope>IDENTIFICATION</scope>
</reference>
<dbReference type="Gramene" id="LPERR11G19650.1">
    <property type="protein sequence ID" value="LPERR11G19650.1"/>
    <property type="gene ID" value="LPERR11G19650"/>
</dbReference>
<sequence length="280" mass="31384">MTVSRARHSVCCQVPSIPPNLSIVQLHWGGSNSVTPQTSLGDTACNYAFVAEKGWYVPTVCAVVALLVLAWFIHREHKRRRQKGYFDSNGGRLLEKMGVTIFNEKKIEEITNKKSTKIGNGAYGEVYKGTYDNQDVAMKYSIAKGATCGKEEFVNEITIQMQVSHNNVVRLIGCWMETKVPMLVFEFIPNGSLEGVLHGKDRRHHLSLQQRLDIAAGSAEALSCMHSRGHRQIVHGDIKPGIFFLVSDFGSSELTLKNKHAKNWTISADMNYIDPIYKDR</sequence>
<reference evidence="6 7" key="1">
    <citation type="submission" date="2012-08" db="EMBL/GenBank/DDBJ databases">
        <title>Oryza genome evolution.</title>
        <authorList>
            <person name="Wing R.A."/>
        </authorList>
    </citation>
    <scope>NUCLEOTIDE SEQUENCE</scope>
</reference>
<dbReference type="Gene3D" id="1.10.510.10">
    <property type="entry name" value="Transferase(Phosphotransferase) domain 1"/>
    <property type="match status" value="1"/>
</dbReference>
<evidence type="ECO:0000256" key="4">
    <source>
        <dbReference type="SAM" id="Phobius"/>
    </source>
</evidence>
<dbReference type="PROSITE" id="PS00107">
    <property type="entry name" value="PROTEIN_KINASE_ATP"/>
    <property type="match status" value="1"/>
</dbReference>
<keyword evidence="1 3" id="KW-0547">Nucleotide-binding</keyword>
<dbReference type="GO" id="GO:0005886">
    <property type="term" value="C:plasma membrane"/>
    <property type="evidence" value="ECO:0007669"/>
    <property type="project" value="TreeGrafter"/>
</dbReference>
<keyword evidence="4" id="KW-0812">Transmembrane</keyword>
<feature type="transmembrane region" description="Helical" evidence="4">
    <location>
        <begin position="55"/>
        <end position="73"/>
    </location>
</feature>
<dbReference type="InterPro" id="IPR011009">
    <property type="entry name" value="Kinase-like_dom_sf"/>
</dbReference>
<keyword evidence="4" id="KW-1133">Transmembrane helix</keyword>
<dbReference type="PROSITE" id="PS50011">
    <property type="entry name" value="PROTEIN_KINASE_DOM"/>
    <property type="match status" value="1"/>
</dbReference>
<dbReference type="SUPFAM" id="SSF56112">
    <property type="entry name" value="Protein kinase-like (PK-like)"/>
    <property type="match status" value="1"/>
</dbReference>
<dbReference type="HOGENOM" id="CLU_995196_0_0_1"/>
<dbReference type="PANTHER" id="PTHR27005:SF162">
    <property type="entry name" value="OS11G0691500 PROTEIN"/>
    <property type="match status" value="1"/>
</dbReference>
<evidence type="ECO:0000256" key="2">
    <source>
        <dbReference type="ARBA" id="ARBA00022840"/>
    </source>
</evidence>
<dbReference type="eggNOG" id="ENOG502QQPF">
    <property type="taxonomic scope" value="Eukaryota"/>
</dbReference>
<dbReference type="GO" id="GO:0004674">
    <property type="term" value="F:protein serine/threonine kinase activity"/>
    <property type="evidence" value="ECO:0007669"/>
    <property type="project" value="TreeGrafter"/>
</dbReference>
<organism evidence="6 7">
    <name type="scientific">Leersia perrieri</name>
    <dbReference type="NCBI Taxonomy" id="77586"/>
    <lineage>
        <taxon>Eukaryota</taxon>
        <taxon>Viridiplantae</taxon>
        <taxon>Streptophyta</taxon>
        <taxon>Embryophyta</taxon>
        <taxon>Tracheophyta</taxon>
        <taxon>Spermatophyta</taxon>
        <taxon>Magnoliopsida</taxon>
        <taxon>Liliopsida</taxon>
        <taxon>Poales</taxon>
        <taxon>Poaceae</taxon>
        <taxon>BOP clade</taxon>
        <taxon>Oryzoideae</taxon>
        <taxon>Oryzeae</taxon>
        <taxon>Oryzinae</taxon>
        <taxon>Leersia</taxon>
    </lineage>
</organism>
<dbReference type="AlphaFoldDB" id="A0A0D9XVH4"/>
<keyword evidence="7" id="KW-1185">Reference proteome</keyword>
<dbReference type="Gene3D" id="3.30.200.20">
    <property type="entry name" value="Phosphorylase Kinase, domain 1"/>
    <property type="match status" value="1"/>
</dbReference>
<dbReference type="STRING" id="77586.A0A0D9XVH4"/>
<protein>
    <recommendedName>
        <fullName evidence="5">Protein kinase domain-containing protein</fullName>
    </recommendedName>
</protein>
<dbReference type="Proteomes" id="UP000032180">
    <property type="component" value="Chromosome 11"/>
</dbReference>
<dbReference type="InterPro" id="IPR017441">
    <property type="entry name" value="Protein_kinase_ATP_BS"/>
</dbReference>